<reference evidence="1 2" key="1">
    <citation type="submission" date="2024-02" db="EMBL/GenBank/DDBJ databases">
        <title>Haloferula sargassicola NBRC 104335.</title>
        <authorList>
            <person name="Ichikawa N."/>
            <person name="Katano-Makiyama Y."/>
            <person name="Hidaka K."/>
        </authorList>
    </citation>
    <scope>NUCLEOTIDE SEQUENCE [LARGE SCALE GENOMIC DNA]</scope>
    <source>
        <strain evidence="1 2">NBRC 104335</strain>
    </source>
</reference>
<organism evidence="1 2">
    <name type="scientific">Haloferula sargassicola</name>
    <dbReference type="NCBI Taxonomy" id="490096"/>
    <lineage>
        <taxon>Bacteria</taxon>
        <taxon>Pseudomonadati</taxon>
        <taxon>Verrucomicrobiota</taxon>
        <taxon>Verrucomicrobiia</taxon>
        <taxon>Verrucomicrobiales</taxon>
        <taxon>Verrucomicrobiaceae</taxon>
        <taxon>Haloferula</taxon>
    </lineage>
</organism>
<sequence>MSYVYGRTGLLLDGADLPLVMLVDNGALKIARRTSGGQWVLDEIADLLDPHDHGVACSLIRGPEGRPMVSYYDSLERDVMVAWKPAAGPLTIKPLGGQQYRLEWGGETTGVWIDRSPSLDAGSWIEAAGPVTGTHWTTTQPEDRMFYRVRSE</sequence>
<evidence type="ECO:0000313" key="1">
    <source>
        <dbReference type="EMBL" id="GAA5481623.1"/>
    </source>
</evidence>
<dbReference type="Proteomes" id="UP001476282">
    <property type="component" value="Unassembled WGS sequence"/>
</dbReference>
<accession>A0ABP9UPA2</accession>
<dbReference type="RefSeq" id="WP_353565775.1">
    <property type="nucleotide sequence ID" value="NZ_BAABRI010000004.1"/>
</dbReference>
<comment type="caution">
    <text evidence="1">The sequence shown here is derived from an EMBL/GenBank/DDBJ whole genome shotgun (WGS) entry which is preliminary data.</text>
</comment>
<proteinExistence type="predicted"/>
<keyword evidence="2" id="KW-1185">Reference proteome</keyword>
<dbReference type="EMBL" id="BAABRI010000004">
    <property type="protein sequence ID" value="GAA5481623.1"/>
    <property type="molecule type" value="Genomic_DNA"/>
</dbReference>
<name>A0ABP9UPA2_9BACT</name>
<gene>
    <name evidence="1" type="ORF">Hsar01_00834</name>
</gene>
<evidence type="ECO:0000313" key="2">
    <source>
        <dbReference type="Proteomes" id="UP001476282"/>
    </source>
</evidence>
<protein>
    <submittedName>
        <fullName evidence="1">Uncharacterized protein</fullName>
    </submittedName>
</protein>